<dbReference type="PANTHER" id="PTHR30006">
    <property type="entry name" value="THIAMINE-BINDING PERIPLASMIC PROTEIN-RELATED"/>
    <property type="match status" value="1"/>
</dbReference>
<dbReference type="SUPFAM" id="SSF53850">
    <property type="entry name" value="Periplasmic binding protein-like II"/>
    <property type="match status" value="1"/>
</dbReference>
<dbReference type="GO" id="GO:0030975">
    <property type="term" value="F:thiamine binding"/>
    <property type="evidence" value="ECO:0007669"/>
    <property type="project" value="InterPro"/>
</dbReference>
<feature type="compositionally biased region" description="Acidic residues" evidence="2">
    <location>
        <begin position="29"/>
        <end position="45"/>
    </location>
</feature>
<proteinExistence type="predicted"/>
<dbReference type="PROSITE" id="PS51257">
    <property type="entry name" value="PROKAR_LIPOPROTEIN"/>
    <property type="match status" value="1"/>
</dbReference>
<dbReference type="OrthoDB" id="130870at2157"/>
<accession>A0A5P9P224</accession>
<dbReference type="EMBL" id="CP045488">
    <property type="protein sequence ID" value="QFU82147.1"/>
    <property type="molecule type" value="Genomic_DNA"/>
</dbReference>
<dbReference type="Gene3D" id="3.40.190.10">
    <property type="entry name" value="Periplasmic binding protein-like II"/>
    <property type="match status" value="2"/>
</dbReference>
<dbReference type="NCBIfam" id="TIGR01254">
    <property type="entry name" value="sfuA"/>
    <property type="match status" value="1"/>
</dbReference>
<sequence length="379" mass="42116">MNRRTVVRTIGAAGAGVSLAGCFTRDGDEPVDDSEIDDPQPDEPDYGGTLRVATYRSMVTGPNPAGPWLEETFLETYPDADLEWVVPDDGVEHYIRRGEYDTTIDVDVLLGFTVGDLARIDERVGDGELLRELNLKRIDGHERIRDEVALDDPHGRALAYDAGYVSLVYDETVLEAPETFDDLLASAYAETMLAQHPSHSLPGQAFFLWTIKTMGAADAFTYWEDLVANGVELRNTWSGTYYDGYLHQTRPMVVSYSSDPVFAASDGRDPARHRVAFPNDEGYMLPEGMGIFEAAPEPDLAYAFLEFLLSSETQLELARRNVQFPAVGDDSIGPRPLFEEDARRPPDAIATGYTDLQGQLEGWLTEWDERFGSAVDDPR</sequence>
<dbReference type="GeneID" id="42300618"/>
<feature type="region of interest" description="Disordered" evidence="2">
    <location>
        <begin position="26"/>
        <end position="46"/>
    </location>
</feature>
<keyword evidence="1" id="KW-0732">Signal</keyword>
<name>A0A5P9P224_9EURY</name>
<protein>
    <submittedName>
        <fullName evidence="3">Thiamine ABC transporter substrate-binding protein</fullName>
    </submittedName>
</protein>
<evidence type="ECO:0000256" key="1">
    <source>
        <dbReference type="ARBA" id="ARBA00022729"/>
    </source>
</evidence>
<keyword evidence="4" id="KW-1185">Reference proteome</keyword>
<dbReference type="KEGG" id="nas:GCU68_06185"/>
<organism evidence="3 4">
    <name type="scientific">Natronorubrum aibiense</name>
    <dbReference type="NCBI Taxonomy" id="348826"/>
    <lineage>
        <taxon>Archaea</taxon>
        <taxon>Methanobacteriati</taxon>
        <taxon>Methanobacteriota</taxon>
        <taxon>Stenosarchaea group</taxon>
        <taxon>Halobacteria</taxon>
        <taxon>Halobacteriales</taxon>
        <taxon>Natrialbaceae</taxon>
        <taxon>Natronorubrum</taxon>
    </lineage>
</organism>
<dbReference type="RefSeq" id="WP_152939899.1">
    <property type="nucleotide sequence ID" value="NZ_CP045488.1"/>
</dbReference>
<dbReference type="GO" id="GO:0015888">
    <property type="term" value="P:thiamine transport"/>
    <property type="evidence" value="ECO:0007669"/>
    <property type="project" value="InterPro"/>
</dbReference>
<evidence type="ECO:0000256" key="2">
    <source>
        <dbReference type="SAM" id="MobiDB-lite"/>
    </source>
</evidence>
<dbReference type="AlphaFoldDB" id="A0A5P9P224"/>
<dbReference type="InterPro" id="IPR005948">
    <property type="entry name" value="ThiB-like"/>
</dbReference>
<dbReference type="Pfam" id="PF13343">
    <property type="entry name" value="SBP_bac_6"/>
    <property type="match status" value="1"/>
</dbReference>
<dbReference type="PANTHER" id="PTHR30006:SF2">
    <property type="entry name" value="ABC TRANSPORTER SUBSTRATE-BINDING PROTEIN"/>
    <property type="match status" value="1"/>
</dbReference>
<gene>
    <name evidence="3" type="ORF">GCU68_06185</name>
</gene>
<evidence type="ECO:0000313" key="3">
    <source>
        <dbReference type="EMBL" id="QFU82147.1"/>
    </source>
</evidence>
<evidence type="ECO:0000313" key="4">
    <source>
        <dbReference type="Proteomes" id="UP000326170"/>
    </source>
</evidence>
<dbReference type="Proteomes" id="UP000326170">
    <property type="component" value="Chromosome"/>
</dbReference>
<reference evidence="3 4" key="1">
    <citation type="journal article" date="2007" name="Int. J. Syst. Evol. Microbiol.">
        <title>Natronorubrum sulfidifaciens sp. nov., an extremely haloalkaliphilic archaeon isolated from Aiding salt lake in Xin-Jiang, China.</title>
        <authorList>
            <person name="Cui H.L."/>
            <person name="Tohty D."/>
            <person name="Liu H.C."/>
            <person name="Liu S.J."/>
            <person name="Oren A."/>
            <person name="Zhou P.J."/>
        </authorList>
    </citation>
    <scope>NUCLEOTIDE SEQUENCE [LARGE SCALE GENOMIC DNA]</scope>
    <source>
        <strain evidence="3 4">7-3</strain>
    </source>
</reference>